<dbReference type="EMBL" id="MEVC01000023">
    <property type="protein sequence ID" value="OGC54171.1"/>
    <property type="molecule type" value="Genomic_DNA"/>
</dbReference>
<dbReference type="GO" id="GO:0000160">
    <property type="term" value="P:phosphorelay signal transduction system"/>
    <property type="evidence" value="ECO:0007669"/>
    <property type="project" value="UniProtKB-KW"/>
</dbReference>
<dbReference type="Pfam" id="PF00072">
    <property type="entry name" value="Response_reg"/>
    <property type="match status" value="1"/>
</dbReference>
<name>A0A1F4VA90_UNCKA</name>
<protein>
    <recommendedName>
        <fullName evidence="4">Response regulatory domain-containing protein</fullName>
    </recommendedName>
</protein>
<proteinExistence type="predicted"/>
<evidence type="ECO:0000256" key="1">
    <source>
        <dbReference type="ARBA" id="ARBA00022553"/>
    </source>
</evidence>
<feature type="domain" description="Response regulatory" evidence="4">
    <location>
        <begin position="7"/>
        <end position="124"/>
    </location>
</feature>
<evidence type="ECO:0000256" key="2">
    <source>
        <dbReference type="ARBA" id="ARBA00023012"/>
    </source>
</evidence>
<dbReference type="PANTHER" id="PTHR44591">
    <property type="entry name" value="STRESS RESPONSE REGULATOR PROTEIN 1"/>
    <property type="match status" value="1"/>
</dbReference>
<sequence length="127" mass="14477">MPEARKVVLIVEDELPLLNAIKTKLEAEGFDTVSARTADEAYNFLKDIKVDLIWLDHYLLGVQNGLNLAVKIKAQKDWKNIPIFVVSNTADPEKVREYLRLGVTKYYPKIEYSLSDIIADIKQTLAK</sequence>
<dbReference type="Gene3D" id="3.40.50.2300">
    <property type="match status" value="1"/>
</dbReference>
<reference evidence="5 6" key="1">
    <citation type="journal article" date="2016" name="Nat. Commun.">
        <title>Thousands of microbial genomes shed light on interconnected biogeochemical processes in an aquifer system.</title>
        <authorList>
            <person name="Anantharaman K."/>
            <person name="Brown C.T."/>
            <person name="Hug L.A."/>
            <person name="Sharon I."/>
            <person name="Castelle C.J."/>
            <person name="Probst A.J."/>
            <person name="Thomas B.C."/>
            <person name="Singh A."/>
            <person name="Wilkins M.J."/>
            <person name="Karaoz U."/>
            <person name="Brodie E.L."/>
            <person name="Williams K.H."/>
            <person name="Hubbard S.S."/>
            <person name="Banfield J.F."/>
        </authorList>
    </citation>
    <scope>NUCLEOTIDE SEQUENCE [LARGE SCALE GENOMIC DNA]</scope>
</reference>
<dbReference type="Proteomes" id="UP000179005">
    <property type="component" value="Unassembled WGS sequence"/>
</dbReference>
<dbReference type="PROSITE" id="PS50110">
    <property type="entry name" value="RESPONSE_REGULATORY"/>
    <property type="match status" value="1"/>
</dbReference>
<dbReference type="STRING" id="1802619.A2797_00070"/>
<dbReference type="SUPFAM" id="SSF52172">
    <property type="entry name" value="CheY-like"/>
    <property type="match status" value="1"/>
</dbReference>
<accession>A0A1F4VA90</accession>
<gene>
    <name evidence="5" type="ORF">A2797_00070</name>
</gene>
<dbReference type="InterPro" id="IPR050595">
    <property type="entry name" value="Bact_response_regulator"/>
</dbReference>
<dbReference type="InterPro" id="IPR011006">
    <property type="entry name" value="CheY-like_superfamily"/>
</dbReference>
<dbReference type="SMART" id="SM00448">
    <property type="entry name" value="REC"/>
    <property type="match status" value="1"/>
</dbReference>
<evidence type="ECO:0000313" key="6">
    <source>
        <dbReference type="Proteomes" id="UP000179005"/>
    </source>
</evidence>
<dbReference type="InterPro" id="IPR001789">
    <property type="entry name" value="Sig_transdc_resp-reg_receiver"/>
</dbReference>
<organism evidence="5 6">
    <name type="scientific">candidate division WWE3 bacterium RIFCSPHIGHO2_01_FULL_48_15</name>
    <dbReference type="NCBI Taxonomy" id="1802619"/>
    <lineage>
        <taxon>Bacteria</taxon>
        <taxon>Katanobacteria</taxon>
    </lineage>
</organism>
<dbReference type="PANTHER" id="PTHR44591:SF14">
    <property type="entry name" value="PROTEIN PILG"/>
    <property type="match status" value="1"/>
</dbReference>
<dbReference type="CDD" id="cd00156">
    <property type="entry name" value="REC"/>
    <property type="match status" value="1"/>
</dbReference>
<evidence type="ECO:0000313" key="5">
    <source>
        <dbReference type="EMBL" id="OGC54171.1"/>
    </source>
</evidence>
<keyword evidence="1 3" id="KW-0597">Phosphoprotein</keyword>
<feature type="modified residue" description="4-aspartylphosphate" evidence="3">
    <location>
        <position position="56"/>
    </location>
</feature>
<evidence type="ECO:0000256" key="3">
    <source>
        <dbReference type="PROSITE-ProRule" id="PRU00169"/>
    </source>
</evidence>
<dbReference type="AlphaFoldDB" id="A0A1F4VA90"/>
<keyword evidence="2" id="KW-0902">Two-component regulatory system</keyword>
<evidence type="ECO:0000259" key="4">
    <source>
        <dbReference type="PROSITE" id="PS50110"/>
    </source>
</evidence>
<comment type="caution">
    <text evidence="5">The sequence shown here is derived from an EMBL/GenBank/DDBJ whole genome shotgun (WGS) entry which is preliminary data.</text>
</comment>